<reference evidence="2" key="3">
    <citation type="submission" date="2025-09" db="UniProtKB">
        <authorList>
            <consortium name="Ensembl"/>
        </authorList>
    </citation>
    <scope>IDENTIFICATION</scope>
</reference>
<protein>
    <submittedName>
        <fullName evidence="2">Uncharacterized protein</fullName>
    </submittedName>
</protein>
<keyword evidence="1" id="KW-1133">Transmembrane helix</keyword>
<reference evidence="2" key="1">
    <citation type="submission" date="2021-06" db="EMBL/GenBank/DDBJ databases">
        <authorList>
            <consortium name="Wellcome Sanger Institute Data Sharing"/>
        </authorList>
    </citation>
    <scope>NUCLEOTIDE SEQUENCE [LARGE SCALE GENOMIC DNA]</scope>
</reference>
<keyword evidence="3" id="KW-1185">Reference proteome</keyword>
<feature type="transmembrane region" description="Helical" evidence="1">
    <location>
        <begin position="114"/>
        <end position="140"/>
    </location>
</feature>
<dbReference type="Ensembl" id="ENSECRT00000001817.1">
    <property type="protein sequence ID" value="ENSECRP00000001792.1"/>
    <property type="gene ID" value="ENSECRG00000001241.1"/>
</dbReference>
<feature type="transmembrane region" description="Helical" evidence="1">
    <location>
        <begin position="195"/>
        <end position="217"/>
    </location>
</feature>
<dbReference type="Proteomes" id="UP000694620">
    <property type="component" value="Chromosome 4"/>
</dbReference>
<keyword evidence="1" id="KW-0812">Transmembrane</keyword>
<evidence type="ECO:0000256" key="1">
    <source>
        <dbReference type="SAM" id="Phobius"/>
    </source>
</evidence>
<keyword evidence="1" id="KW-0472">Membrane</keyword>
<evidence type="ECO:0000313" key="3">
    <source>
        <dbReference type="Proteomes" id="UP000694620"/>
    </source>
</evidence>
<organism evidence="2 3">
    <name type="scientific">Erpetoichthys calabaricus</name>
    <name type="common">Rope fish</name>
    <name type="synonym">Calamoichthys calabaricus</name>
    <dbReference type="NCBI Taxonomy" id="27687"/>
    <lineage>
        <taxon>Eukaryota</taxon>
        <taxon>Metazoa</taxon>
        <taxon>Chordata</taxon>
        <taxon>Craniata</taxon>
        <taxon>Vertebrata</taxon>
        <taxon>Euteleostomi</taxon>
        <taxon>Actinopterygii</taxon>
        <taxon>Polypteriformes</taxon>
        <taxon>Polypteridae</taxon>
        <taxon>Erpetoichthys</taxon>
    </lineage>
</organism>
<accession>A0A8C4RFP5</accession>
<proteinExistence type="predicted"/>
<reference evidence="2" key="2">
    <citation type="submission" date="2025-08" db="UniProtKB">
        <authorList>
            <consortium name="Ensembl"/>
        </authorList>
    </citation>
    <scope>IDENTIFICATION</scope>
</reference>
<evidence type="ECO:0000313" key="2">
    <source>
        <dbReference type="Ensembl" id="ENSECRP00000001792.1"/>
    </source>
</evidence>
<name>A0A8C4RFP5_ERPCA</name>
<sequence>MQETLLTQCRLLCSSPFLSCCWLVSVPSLWALGVVSLASTAGTSACLGSSFSVVSTAFGNGALSVEALGVAVPSSAGGASLFSLSATCFSSEVAELSLAFPEESVPAAGPPSSLLAVAGAASVLVAFSPSSVLVSALAAFCCGAASNGPSLFSTAGEEASFLSSLAAFASPLAAGPSSFFPSLSFFRIMCPRKLAWILVAALWALSSGLLPSCSIFWSASSFFSTYG</sequence>
<dbReference type="AlphaFoldDB" id="A0A8C4RFP5"/>